<proteinExistence type="predicted"/>
<feature type="transmembrane region" description="Helical" evidence="1">
    <location>
        <begin position="93"/>
        <end position="113"/>
    </location>
</feature>
<sequence>MNVEGGELMKRAVITVCALLLFFSLETFHIIQWYDARVWSLIVFSFGLIVHIYVLKRGVREHEAFLLLPAAIALWMGALAFGGYVLFHDGTMYVLAFTIGLLEWWLFSGEAWLKTPFLFCFVCSVAASLEAGDMFLLLVVLAIGIVAYMYHTKNERANAH</sequence>
<gene>
    <name evidence="2" type="ordered locus">Aflv_1975</name>
</gene>
<feature type="transmembrane region" description="Helical" evidence="1">
    <location>
        <begin position="134"/>
        <end position="151"/>
    </location>
</feature>
<feature type="transmembrane region" description="Helical" evidence="1">
    <location>
        <begin position="66"/>
        <end position="87"/>
    </location>
</feature>
<dbReference type="AlphaFoldDB" id="B7GLA8"/>
<keyword evidence="1" id="KW-1133">Transmembrane helix</keyword>
<dbReference type="STRING" id="491915.Aflv_1975"/>
<keyword evidence="1" id="KW-0472">Membrane</keyword>
<accession>B7GLA8</accession>
<feature type="transmembrane region" description="Helical" evidence="1">
    <location>
        <begin position="12"/>
        <end position="31"/>
    </location>
</feature>
<organism evidence="2 3">
    <name type="scientific">Anoxybacillus flavithermus (strain DSM 21510 / WK1)</name>
    <dbReference type="NCBI Taxonomy" id="491915"/>
    <lineage>
        <taxon>Bacteria</taxon>
        <taxon>Bacillati</taxon>
        <taxon>Bacillota</taxon>
        <taxon>Bacilli</taxon>
        <taxon>Bacillales</taxon>
        <taxon>Anoxybacillaceae</taxon>
        <taxon>Anoxybacillus</taxon>
    </lineage>
</organism>
<name>B7GLA8_ANOFW</name>
<dbReference type="HOGENOM" id="CLU_1718557_0_0_9"/>
<feature type="transmembrane region" description="Helical" evidence="1">
    <location>
        <begin position="37"/>
        <end position="54"/>
    </location>
</feature>
<dbReference type="Proteomes" id="UP000000742">
    <property type="component" value="Chromosome"/>
</dbReference>
<evidence type="ECO:0000313" key="3">
    <source>
        <dbReference type="Proteomes" id="UP000000742"/>
    </source>
</evidence>
<evidence type="ECO:0000256" key="1">
    <source>
        <dbReference type="SAM" id="Phobius"/>
    </source>
</evidence>
<evidence type="ECO:0000313" key="2">
    <source>
        <dbReference type="EMBL" id="ACJ34334.1"/>
    </source>
</evidence>
<dbReference type="KEGG" id="afl:Aflv_1975"/>
<reference evidence="2 3" key="1">
    <citation type="journal article" date="2008" name="Genome Biol.">
        <title>Encapsulated in silica: genome, proteome and physiology of the thermophilic bacterium Anoxybacillus flavithermus WK1.</title>
        <authorList>
            <person name="Saw J.H."/>
            <person name="Mountain B.W."/>
            <person name="Feng L."/>
            <person name="Omelchenko M.V."/>
            <person name="Hou S."/>
            <person name="Saito J.A."/>
            <person name="Stott M.B."/>
            <person name="Li D."/>
            <person name="Zhao G."/>
            <person name="Wu J."/>
            <person name="Galperin M.Y."/>
            <person name="Koonin E.V."/>
            <person name="Makarova K.S."/>
            <person name="Wolf Y.I."/>
            <person name="Rigden D.J."/>
            <person name="Dunfield P.F."/>
            <person name="Wang L."/>
            <person name="Alam M."/>
        </authorList>
    </citation>
    <scope>NUCLEOTIDE SEQUENCE [LARGE SCALE GENOMIC DNA]</scope>
    <source>
        <strain evidence="3">DSM 21510 / WK1</strain>
    </source>
</reference>
<dbReference type="EMBL" id="CP000922">
    <property type="protein sequence ID" value="ACJ34334.1"/>
    <property type="molecule type" value="Genomic_DNA"/>
</dbReference>
<keyword evidence="1" id="KW-0812">Transmembrane</keyword>
<protein>
    <submittedName>
        <fullName evidence="2">Predicted membrane protein</fullName>
    </submittedName>
</protein>